<proteinExistence type="inferred from homology"/>
<feature type="compositionally biased region" description="Basic and acidic residues" evidence="3">
    <location>
        <begin position="205"/>
        <end position="216"/>
    </location>
</feature>
<keyword evidence="2" id="KW-0560">Oxidoreductase</keyword>
<organism evidence="4 5">
    <name type="scientific">Marinobacter salarius</name>
    <dbReference type="NCBI Taxonomy" id="1420917"/>
    <lineage>
        <taxon>Bacteria</taxon>
        <taxon>Pseudomonadati</taxon>
        <taxon>Pseudomonadota</taxon>
        <taxon>Gammaproteobacteria</taxon>
        <taxon>Pseudomonadales</taxon>
        <taxon>Marinobacteraceae</taxon>
        <taxon>Marinobacter</taxon>
    </lineage>
</organism>
<protein>
    <submittedName>
        <fullName evidence="4">NAD(P)-dependent dehydrogenase, short-chain alcohol dehydrogenase family</fullName>
    </submittedName>
</protein>
<feature type="region of interest" description="Disordered" evidence="3">
    <location>
        <begin position="196"/>
        <end position="216"/>
    </location>
</feature>
<evidence type="ECO:0000256" key="2">
    <source>
        <dbReference type="ARBA" id="ARBA00023002"/>
    </source>
</evidence>
<dbReference type="InterPro" id="IPR002347">
    <property type="entry name" value="SDR_fam"/>
</dbReference>
<dbReference type="InterPro" id="IPR020904">
    <property type="entry name" value="Sc_DH/Rdtase_CS"/>
</dbReference>
<dbReference type="PANTHER" id="PTHR24321:SF8">
    <property type="entry name" value="ESTRADIOL 17-BETA-DEHYDROGENASE 8-RELATED"/>
    <property type="match status" value="1"/>
</dbReference>
<sequence length="255" mass="27161">MAQQPPVILITGGAQGIGKGVAAHFLDKGWRVVILDQNADAISACRQDFGDPDNLLLVTADVSREPDVASAVEEAARWGQGLDALVNNAGIADPDTGPIEMLELDQWQRRIDVNLTGAFLLAKYTVAHLRQRRGSIVNIASTRALQSEPNSEAYAATKGGLLALTHALAMSLGPDVRANSISPGWIDVTAWQADAPSEPQPLSATDHEQHPSGRVGKPEDVAAMVAYLVSPDASFVTGQNFVIDGGMTRKMIYEE</sequence>
<comment type="similarity">
    <text evidence="1">Belongs to the short-chain dehydrogenases/reductases (SDR) family.</text>
</comment>
<evidence type="ECO:0000256" key="1">
    <source>
        <dbReference type="ARBA" id="ARBA00006484"/>
    </source>
</evidence>
<dbReference type="PRINTS" id="PR00080">
    <property type="entry name" value="SDRFAMILY"/>
</dbReference>
<dbReference type="EMBL" id="FOTV01000011">
    <property type="protein sequence ID" value="SFL83331.1"/>
    <property type="molecule type" value="Genomic_DNA"/>
</dbReference>
<dbReference type="PRINTS" id="PR00081">
    <property type="entry name" value="GDHRDH"/>
</dbReference>
<reference evidence="4 5" key="1">
    <citation type="submission" date="2016-10" db="EMBL/GenBank/DDBJ databases">
        <authorList>
            <person name="Varghese N."/>
            <person name="Submissions S."/>
        </authorList>
    </citation>
    <scope>NUCLEOTIDE SEQUENCE [LARGE SCALE GENOMIC DNA]</scope>
    <source>
        <strain evidence="4 5">DSM 26291</strain>
    </source>
</reference>
<dbReference type="InterPro" id="IPR036291">
    <property type="entry name" value="NAD(P)-bd_dom_sf"/>
</dbReference>
<name>A0ABY1FQ76_9GAMM</name>
<evidence type="ECO:0000313" key="5">
    <source>
        <dbReference type="Proteomes" id="UP000199211"/>
    </source>
</evidence>
<comment type="caution">
    <text evidence="4">The sequence shown here is derived from an EMBL/GenBank/DDBJ whole genome shotgun (WGS) entry which is preliminary data.</text>
</comment>
<dbReference type="PROSITE" id="PS00061">
    <property type="entry name" value="ADH_SHORT"/>
    <property type="match status" value="1"/>
</dbReference>
<dbReference type="SUPFAM" id="SSF51735">
    <property type="entry name" value="NAD(P)-binding Rossmann-fold domains"/>
    <property type="match status" value="1"/>
</dbReference>
<accession>A0ABY1FQ76</accession>
<dbReference type="Gene3D" id="3.40.50.720">
    <property type="entry name" value="NAD(P)-binding Rossmann-like Domain"/>
    <property type="match status" value="1"/>
</dbReference>
<dbReference type="Proteomes" id="UP000199211">
    <property type="component" value="Unassembled WGS sequence"/>
</dbReference>
<dbReference type="RefSeq" id="WP_091643039.1">
    <property type="nucleotide sequence ID" value="NZ_FOTV01000011.1"/>
</dbReference>
<dbReference type="Pfam" id="PF13561">
    <property type="entry name" value="adh_short_C2"/>
    <property type="match status" value="1"/>
</dbReference>
<dbReference type="PANTHER" id="PTHR24321">
    <property type="entry name" value="DEHYDROGENASES, SHORT CHAIN"/>
    <property type="match status" value="1"/>
</dbReference>
<gene>
    <name evidence="4" type="ORF">SAMN04487868_111143</name>
</gene>
<keyword evidence="5" id="KW-1185">Reference proteome</keyword>
<evidence type="ECO:0000313" key="4">
    <source>
        <dbReference type="EMBL" id="SFL83331.1"/>
    </source>
</evidence>
<evidence type="ECO:0000256" key="3">
    <source>
        <dbReference type="SAM" id="MobiDB-lite"/>
    </source>
</evidence>